<comment type="similarity">
    <text evidence="1 6">Belongs to the XseB family.</text>
</comment>
<evidence type="ECO:0000256" key="4">
    <source>
        <dbReference type="ARBA" id="ARBA00022801"/>
    </source>
</evidence>
<keyword evidence="4 6" id="KW-0378">Hydrolase</keyword>
<gene>
    <name evidence="6 8" type="primary">xseB</name>
    <name evidence="8" type="ORF">TBK1r_23250</name>
</gene>
<reference evidence="8 9" key="1">
    <citation type="submission" date="2019-02" db="EMBL/GenBank/DDBJ databases">
        <title>Deep-cultivation of Planctomycetes and their phenomic and genomic characterization uncovers novel biology.</title>
        <authorList>
            <person name="Wiegand S."/>
            <person name="Jogler M."/>
            <person name="Boedeker C."/>
            <person name="Pinto D."/>
            <person name="Vollmers J."/>
            <person name="Rivas-Marin E."/>
            <person name="Kohn T."/>
            <person name="Peeters S.H."/>
            <person name="Heuer A."/>
            <person name="Rast P."/>
            <person name="Oberbeckmann S."/>
            <person name="Bunk B."/>
            <person name="Jeske O."/>
            <person name="Meyerdierks A."/>
            <person name="Storesund J.E."/>
            <person name="Kallscheuer N."/>
            <person name="Luecker S."/>
            <person name="Lage O.M."/>
            <person name="Pohl T."/>
            <person name="Merkel B.J."/>
            <person name="Hornburger P."/>
            <person name="Mueller R.-W."/>
            <person name="Bruemmer F."/>
            <person name="Labrenz M."/>
            <person name="Spormann A.M."/>
            <person name="Op den Camp H."/>
            <person name="Overmann J."/>
            <person name="Amann R."/>
            <person name="Jetten M.S.M."/>
            <person name="Mascher T."/>
            <person name="Medema M.H."/>
            <person name="Devos D.P."/>
            <person name="Kaster A.-K."/>
            <person name="Ovreas L."/>
            <person name="Rohde M."/>
            <person name="Galperin M.Y."/>
            <person name="Jogler C."/>
        </authorList>
    </citation>
    <scope>NUCLEOTIDE SEQUENCE [LARGE SCALE GENOMIC DNA]</scope>
    <source>
        <strain evidence="8 9">TBK1r</strain>
    </source>
</reference>
<dbReference type="NCBIfam" id="TIGR01280">
    <property type="entry name" value="xseB"/>
    <property type="match status" value="1"/>
</dbReference>
<accession>A0ABX5XP02</accession>
<dbReference type="GO" id="GO:0008855">
    <property type="term" value="F:exodeoxyribonuclease VII activity"/>
    <property type="evidence" value="ECO:0007669"/>
    <property type="project" value="UniProtKB-EC"/>
</dbReference>
<dbReference type="InterPro" id="IPR037004">
    <property type="entry name" value="Exonuc_VII_ssu_sf"/>
</dbReference>
<keyword evidence="3 6" id="KW-0540">Nuclease</keyword>
<comment type="catalytic activity">
    <reaction evidence="6">
        <text>Exonucleolytic cleavage in either 5'- to 3'- or 3'- to 5'-direction to yield nucleoside 5'-phosphates.</text>
        <dbReference type="EC" id="3.1.11.6"/>
    </reaction>
</comment>
<name>A0ABX5XP02_9BACT</name>
<protein>
    <recommendedName>
        <fullName evidence="6">Exodeoxyribonuclease 7 small subunit</fullName>
        <ecNumber evidence="6">3.1.11.6</ecNumber>
    </recommendedName>
    <alternativeName>
        <fullName evidence="6">Exodeoxyribonuclease VII small subunit</fullName>
        <shortName evidence="6">Exonuclease VII small subunit</shortName>
    </alternativeName>
</protein>
<dbReference type="HAMAP" id="MF_00337">
    <property type="entry name" value="Exonuc_7_S"/>
    <property type="match status" value="1"/>
</dbReference>
<evidence type="ECO:0000313" key="8">
    <source>
        <dbReference type="EMBL" id="QDV83387.1"/>
    </source>
</evidence>
<keyword evidence="2 6" id="KW-0963">Cytoplasm</keyword>
<dbReference type="Proteomes" id="UP000318081">
    <property type="component" value="Chromosome"/>
</dbReference>
<sequence length="127" mass="13434">MAKKKSSESASSNGEPGPQVDFESALAEVETVVEMLEGGELGLSESLVQYERGIEKIKLCHQVLQQAEKRIAVLTSVDEDGTASVEPVDTGEGSRTPASSGRSASGRKPARKTRGPVSDVDENEGLF</sequence>
<evidence type="ECO:0000256" key="7">
    <source>
        <dbReference type="SAM" id="MobiDB-lite"/>
    </source>
</evidence>
<comment type="subunit">
    <text evidence="6">Heterooligomer composed of large and small subunits.</text>
</comment>
<evidence type="ECO:0000256" key="1">
    <source>
        <dbReference type="ARBA" id="ARBA00009998"/>
    </source>
</evidence>
<comment type="function">
    <text evidence="6">Bidirectionally degrades single-stranded DNA into large acid-insoluble oligonucleotides, which are then degraded further into small acid-soluble oligonucleotides.</text>
</comment>
<evidence type="ECO:0000313" key="9">
    <source>
        <dbReference type="Proteomes" id="UP000318081"/>
    </source>
</evidence>
<evidence type="ECO:0000256" key="2">
    <source>
        <dbReference type="ARBA" id="ARBA00022490"/>
    </source>
</evidence>
<dbReference type="Gene3D" id="1.10.287.1040">
    <property type="entry name" value="Exonuclease VII, small subunit"/>
    <property type="match status" value="1"/>
</dbReference>
<feature type="region of interest" description="Disordered" evidence="7">
    <location>
        <begin position="1"/>
        <end position="22"/>
    </location>
</feature>
<dbReference type="SUPFAM" id="SSF116842">
    <property type="entry name" value="XseB-like"/>
    <property type="match status" value="1"/>
</dbReference>
<dbReference type="EC" id="3.1.11.6" evidence="6"/>
<feature type="region of interest" description="Disordered" evidence="7">
    <location>
        <begin position="76"/>
        <end position="127"/>
    </location>
</feature>
<dbReference type="InterPro" id="IPR003761">
    <property type="entry name" value="Exonuc_VII_S"/>
</dbReference>
<proteinExistence type="inferred from homology"/>
<keyword evidence="9" id="KW-1185">Reference proteome</keyword>
<evidence type="ECO:0000256" key="6">
    <source>
        <dbReference type="HAMAP-Rule" id="MF_00337"/>
    </source>
</evidence>
<dbReference type="EMBL" id="CP036432">
    <property type="protein sequence ID" value="QDV83387.1"/>
    <property type="molecule type" value="Genomic_DNA"/>
</dbReference>
<evidence type="ECO:0000256" key="3">
    <source>
        <dbReference type="ARBA" id="ARBA00022722"/>
    </source>
</evidence>
<organism evidence="8 9">
    <name type="scientific">Stieleria magnilauensis</name>
    <dbReference type="NCBI Taxonomy" id="2527963"/>
    <lineage>
        <taxon>Bacteria</taxon>
        <taxon>Pseudomonadati</taxon>
        <taxon>Planctomycetota</taxon>
        <taxon>Planctomycetia</taxon>
        <taxon>Pirellulales</taxon>
        <taxon>Pirellulaceae</taxon>
        <taxon>Stieleria</taxon>
    </lineage>
</organism>
<dbReference type="PANTHER" id="PTHR34137:SF1">
    <property type="entry name" value="EXODEOXYRIBONUCLEASE 7 SMALL SUBUNIT"/>
    <property type="match status" value="1"/>
</dbReference>
<dbReference type="PANTHER" id="PTHR34137">
    <property type="entry name" value="EXODEOXYRIBONUCLEASE 7 SMALL SUBUNIT"/>
    <property type="match status" value="1"/>
</dbReference>
<dbReference type="Pfam" id="PF02609">
    <property type="entry name" value="Exonuc_VII_S"/>
    <property type="match status" value="1"/>
</dbReference>
<evidence type="ECO:0000256" key="5">
    <source>
        <dbReference type="ARBA" id="ARBA00022839"/>
    </source>
</evidence>
<keyword evidence="5 6" id="KW-0269">Exonuclease</keyword>
<comment type="subcellular location">
    <subcellularLocation>
        <location evidence="6">Cytoplasm</location>
    </subcellularLocation>
</comment>